<gene>
    <name evidence="1" type="ORF">CFS9_13310</name>
</gene>
<evidence type="ECO:0000313" key="1">
    <source>
        <dbReference type="EMBL" id="BFM42690.1"/>
    </source>
</evidence>
<protein>
    <submittedName>
        <fullName evidence="1">Uncharacterized protein</fullName>
    </submittedName>
</protein>
<sequence length="150" mass="17145">MKAFLENVQAKMRNVSELKSIDEDWGQLDSYSPNPPAKFPCGLIDITNLIFSNIGKDNNANPIHRQTGEGTITFIIADLKLSNTSFHAPQSQKDNAWKIWEIIEKIHQEFHGWRPVELSGALMRTGLRRIRRDDGIQEYQVTYSIGFTNV</sequence>
<dbReference type="AlphaFoldDB" id="A0AAT9GZM7"/>
<dbReference type="EMBL" id="AP031573">
    <property type="protein sequence ID" value="BFM42690.1"/>
    <property type="molecule type" value="Genomic_DNA"/>
</dbReference>
<proteinExistence type="predicted"/>
<name>A0AAT9GZM7_9FLAO</name>
<organism evidence="1">
    <name type="scientific">Flavobacterium sp. CFS9</name>
    <dbReference type="NCBI Taxonomy" id="3143118"/>
    <lineage>
        <taxon>Bacteria</taxon>
        <taxon>Pseudomonadati</taxon>
        <taxon>Bacteroidota</taxon>
        <taxon>Flavobacteriia</taxon>
        <taxon>Flavobacteriales</taxon>
        <taxon>Flavobacteriaceae</taxon>
        <taxon>Flavobacterium</taxon>
    </lineage>
</organism>
<reference evidence="1" key="1">
    <citation type="submission" date="2024-05" db="EMBL/GenBank/DDBJ databases">
        <title>Whole-Genome Sequence of CFS9, a Potential Fish Probiotic Isolated from the Body Surface of Silurus asotus.</title>
        <authorList>
            <person name="Kojima M."/>
            <person name="Tobioka K."/>
            <person name="Yokota K."/>
            <person name="Nakatani H."/>
            <person name="Hori K."/>
            <person name="Tamaru Y."/>
            <person name="Okazaki F."/>
        </authorList>
    </citation>
    <scope>NUCLEOTIDE SEQUENCE</scope>
    <source>
        <strain evidence="1">CFS9</strain>
    </source>
</reference>
<accession>A0AAT9GZM7</accession>
<dbReference type="RefSeq" id="WP_369617818.1">
    <property type="nucleotide sequence ID" value="NZ_AP031573.1"/>
</dbReference>